<proteinExistence type="predicted"/>
<protein>
    <submittedName>
        <fullName evidence="1">Transcriptional regulator</fullName>
    </submittedName>
</protein>
<evidence type="ECO:0000313" key="2">
    <source>
        <dbReference type="EMBL" id="PTF14717.1"/>
    </source>
</evidence>
<dbReference type="Proteomes" id="UP000242088">
    <property type="component" value="Unassembled WGS sequence"/>
</dbReference>
<evidence type="ECO:0000313" key="3">
    <source>
        <dbReference type="Proteomes" id="UP000242088"/>
    </source>
</evidence>
<dbReference type="OrthoDB" id="2735906at2"/>
<accession>A0A2K4DFT0</accession>
<name>A0A2K4DFT0_9STAP</name>
<gene>
    <name evidence="1" type="ORF">BUY44_11640</name>
    <name evidence="2" type="ORF">BUY47_04685</name>
</gene>
<dbReference type="EMBL" id="PYZI01000003">
    <property type="protein sequence ID" value="PTF14717.1"/>
    <property type="molecule type" value="Genomic_DNA"/>
</dbReference>
<dbReference type="GeneID" id="48888631"/>
<dbReference type="AlphaFoldDB" id="A0A2K4DFT0"/>
<dbReference type="InterPro" id="IPR006523">
    <property type="entry name" value="RinA"/>
</dbReference>
<dbReference type="RefSeq" id="WP_103167585.1">
    <property type="nucleotide sequence ID" value="NZ_CP130489.1"/>
</dbReference>
<keyword evidence="3" id="KW-1185">Reference proteome</keyword>
<dbReference type="EMBL" id="PYZL01000169">
    <property type="protein sequence ID" value="PTE69105.1"/>
    <property type="molecule type" value="Genomic_DNA"/>
</dbReference>
<dbReference type="SUPFAM" id="SSF88659">
    <property type="entry name" value="Sigma3 and sigma4 domains of RNA polymerase sigma factors"/>
    <property type="match status" value="1"/>
</dbReference>
<evidence type="ECO:0000313" key="4">
    <source>
        <dbReference type="Proteomes" id="UP000242547"/>
    </source>
</evidence>
<dbReference type="Proteomes" id="UP000242547">
    <property type="component" value="Unassembled WGS sequence"/>
</dbReference>
<reference evidence="1" key="2">
    <citation type="submission" date="2018-03" db="EMBL/GenBank/DDBJ databases">
        <authorList>
            <person name="Keele B.F."/>
        </authorList>
    </citation>
    <scope>NUCLEOTIDE SEQUENCE</scope>
    <source>
        <strain evidence="1">SNUC 761</strain>
    </source>
</reference>
<comment type="caution">
    <text evidence="1">The sequence shown here is derived from an EMBL/GenBank/DDBJ whole genome shotgun (WGS) entry which is preliminary data.</text>
</comment>
<dbReference type="InterPro" id="IPR013324">
    <property type="entry name" value="RNA_pol_sigma_r3/r4-like"/>
</dbReference>
<dbReference type="Gene3D" id="1.20.140.160">
    <property type="match status" value="1"/>
</dbReference>
<evidence type="ECO:0000313" key="1">
    <source>
        <dbReference type="EMBL" id="PTE69105.1"/>
    </source>
</evidence>
<sequence>MKIAYPIRKATFKYIESEVYHLEESKREIRNIREEILNPYKPKNINSFKSKSKYVHTSITEIQATLLLSNKLLNNLENNVNAIEKVYSRLAEDRKKVIDLKYFNKDSKLKLEQIADMCFMHRNTVSTIKQNFIKAIAIELGII</sequence>
<dbReference type="NCBIfam" id="TIGR01636">
    <property type="entry name" value="phage_rinA"/>
    <property type="match status" value="1"/>
</dbReference>
<reference evidence="3 4" key="1">
    <citation type="journal article" date="2016" name="Front. Microbiol.">
        <title>Comprehensive Phylogenetic Analysis of Bovine Non-aureus Staphylococci Species Based on Whole-Genome Sequencing.</title>
        <authorList>
            <person name="Naushad S."/>
            <person name="Barkema H.W."/>
            <person name="Luby C."/>
            <person name="Condas L.A."/>
            <person name="Nobrega D.B."/>
            <person name="Carson D.A."/>
            <person name="De Buck J."/>
        </authorList>
    </citation>
    <scope>NUCLEOTIDE SEQUENCE [LARGE SCALE GENOMIC DNA]</scope>
    <source>
        <strain evidence="2 3">SNUC 1409</strain>
        <strain evidence="1 4">SNUC 761</strain>
    </source>
</reference>
<organism evidence="1 4">
    <name type="scientific">Staphylococcus devriesei</name>
    <dbReference type="NCBI Taxonomy" id="586733"/>
    <lineage>
        <taxon>Bacteria</taxon>
        <taxon>Bacillati</taxon>
        <taxon>Bacillota</taxon>
        <taxon>Bacilli</taxon>
        <taxon>Bacillales</taxon>
        <taxon>Staphylococcaceae</taxon>
        <taxon>Staphylococcus</taxon>
    </lineage>
</organism>
<reference evidence="2" key="3">
    <citation type="submission" date="2018-03" db="EMBL/GenBank/DDBJ databases">
        <authorList>
            <person name="Naushad S."/>
        </authorList>
    </citation>
    <scope>NUCLEOTIDE SEQUENCE</scope>
    <source>
        <strain evidence="2">SNUC 1409</strain>
    </source>
</reference>